<feature type="domain" description="C-type lectin" evidence="5">
    <location>
        <begin position="26"/>
        <end position="133"/>
    </location>
</feature>
<dbReference type="Gene3D" id="3.10.100.10">
    <property type="entry name" value="Mannose-Binding Protein A, subunit A"/>
    <property type="match status" value="2"/>
</dbReference>
<dbReference type="SMART" id="SM00034">
    <property type="entry name" value="CLECT"/>
    <property type="match status" value="2"/>
</dbReference>
<dbReference type="SMART" id="SM00042">
    <property type="entry name" value="CUB"/>
    <property type="match status" value="1"/>
</dbReference>
<evidence type="ECO:0000313" key="7">
    <source>
        <dbReference type="Proteomes" id="UP001152747"/>
    </source>
</evidence>
<dbReference type="CDD" id="cd00041">
    <property type="entry name" value="CUB"/>
    <property type="match status" value="1"/>
</dbReference>
<evidence type="ECO:0000256" key="3">
    <source>
        <dbReference type="SAM" id="SignalP"/>
    </source>
</evidence>
<feature type="domain" description="C-type lectin" evidence="5">
    <location>
        <begin position="150"/>
        <end position="264"/>
    </location>
</feature>
<dbReference type="InterPro" id="IPR018378">
    <property type="entry name" value="C-type_lectin_CS"/>
</dbReference>
<comment type="caution">
    <text evidence="6">The sequence shown here is derived from an EMBL/GenBank/DDBJ whole genome shotgun (WGS) entry which is preliminary data.</text>
</comment>
<dbReference type="EMBL" id="CANHGI010000006">
    <property type="protein sequence ID" value="CAI5454668.1"/>
    <property type="molecule type" value="Genomic_DNA"/>
</dbReference>
<feature type="domain" description="CUB" evidence="4">
    <location>
        <begin position="390"/>
        <end position="500"/>
    </location>
</feature>
<organism evidence="6 7">
    <name type="scientific">Caenorhabditis angaria</name>
    <dbReference type="NCBI Taxonomy" id="860376"/>
    <lineage>
        <taxon>Eukaryota</taxon>
        <taxon>Metazoa</taxon>
        <taxon>Ecdysozoa</taxon>
        <taxon>Nematoda</taxon>
        <taxon>Chromadorea</taxon>
        <taxon>Rhabditida</taxon>
        <taxon>Rhabditina</taxon>
        <taxon>Rhabditomorpha</taxon>
        <taxon>Rhabditoidea</taxon>
        <taxon>Rhabditidae</taxon>
        <taxon>Peloderinae</taxon>
        <taxon>Caenorhabditis</taxon>
    </lineage>
</organism>
<gene>
    <name evidence="6" type="ORF">CAMP_LOCUS17305</name>
</gene>
<name>A0A9P1J0J3_9PELO</name>
<feature type="chain" id="PRO_5040332448" description="CUB domain-containing protein" evidence="3">
    <location>
        <begin position="17"/>
        <end position="502"/>
    </location>
</feature>
<dbReference type="SUPFAM" id="SSF49854">
    <property type="entry name" value="Spermadhesin, CUB domain"/>
    <property type="match status" value="1"/>
</dbReference>
<dbReference type="CDD" id="cd00037">
    <property type="entry name" value="CLECT"/>
    <property type="match status" value="2"/>
</dbReference>
<dbReference type="PROSITE" id="PS01180">
    <property type="entry name" value="CUB"/>
    <property type="match status" value="1"/>
</dbReference>
<reference evidence="6" key="1">
    <citation type="submission" date="2022-11" db="EMBL/GenBank/DDBJ databases">
        <authorList>
            <person name="Kikuchi T."/>
        </authorList>
    </citation>
    <scope>NUCLEOTIDE SEQUENCE</scope>
    <source>
        <strain evidence="6">PS1010</strain>
    </source>
</reference>
<dbReference type="InterPro" id="IPR000859">
    <property type="entry name" value="CUB_dom"/>
</dbReference>
<dbReference type="InterPro" id="IPR050976">
    <property type="entry name" value="Snaclec"/>
</dbReference>
<dbReference type="AlphaFoldDB" id="A0A9P1J0J3"/>
<dbReference type="Gene3D" id="2.60.120.290">
    <property type="entry name" value="Spermadhesin, CUB domain"/>
    <property type="match status" value="1"/>
</dbReference>
<feature type="signal peptide" evidence="3">
    <location>
        <begin position="1"/>
        <end position="16"/>
    </location>
</feature>
<sequence length="502" mass="56658">MWKISIFLFLFHVANGTICRDGFTAINNKCIVLLAENYQSSVYTRDYFQKQCNRLGGNLVSIHNAIDNTAIAKFAKDQGNLWIGLTCSEANCFWDDQIKSSNYQNFQAGKEHPNGNCVTMMPSTGKWVSTDCSTSNLAAVCEADTCSHKFEDHCYYPIAGDLYHDEALNICEQISSGSGSLVSIHTSAENTFISKLFLDPTTTSIHIGAMISTDSESYWSDNSKWDFKNINFTSMSNGRCYSMSLKDGNWNSMGCETQLPAICKWKFVNSTCQTTSVYREETGTIYSPSYPMSYNKYRGIPPSYYDLHVTNGTAVIWFDNIYLDSKSSIELYSGSNSSPLAVIVQQNQEEYKMMPLTSPNEKIKLIFNQCESNCDLSEQYSWSAKFGKNCASECGISLYTDGLITSLNYPNNYPNKFNCTYYLRNPGGTVAMYFNKFETEQYHDFVKIYDEESGEELGSLSGTVPSYDSYFFSTGETLRIEFTTDGNNTFSGWSAVFWSMEY</sequence>
<dbReference type="Proteomes" id="UP001152747">
    <property type="component" value="Unassembled WGS sequence"/>
</dbReference>
<dbReference type="PROSITE" id="PS00615">
    <property type="entry name" value="C_TYPE_LECTIN_1"/>
    <property type="match status" value="2"/>
</dbReference>
<keyword evidence="1" id="KW-1015">Disulfide bond</keyword>
<dbReference type="InterPro" id="IPR016187">
    <property type="entry name" value="CTDL_fold"/>
</dbReference>
<dbReference type="InterPro" id="IPR016186">
    <property type="entry name" value="C-type_lectin-like/link_sf"/>
</dbReference>
<evidence type="ECO:0008006" key="8">
    <source>
        <dbReference type="Google" id="ProtNLM"/>
    </source>
</evidence>
<keyword evidence="7" id="KW-1185">Reference proteome</keyword>
<comment type="caution">
    <text evidence="2">Lacks conserved residue(s) required for the propagation of feature annotation.</text>
</comment>
<accession>A0A9P1J0J3</accession>
<keyword evidence="3" id="KW-0732">Signal</keyword>
<dbReference type="Pfam" id="PF00431">
    <property type="entry name" value="CUB"/>
    <property type="match status" value="1"/>
</dbReference>
<dbReference type="OrthoDB" id="5820958at2759"/>
<evidence type="ECO:0000259" key="5">
    <source>
        <dbReference type="PROSITE" id="PS50041"/>
    </source>
</evidence>
<dbReference type="PANTHER" id="PTHR22991">
    <property type="entry name" value="PROTEIN CBG13490"/>
    <property type="match status" value="1"/>
</dbReference>
<dbReference type="SUPFAM" id="SSF56436">
    <property type="entry name" value="C-type lectin-like"/>
    <property type="match status" value="2"/>
</dbReference>
<dbReference type="InterPro" id="IPR001304">
    <property type="entry name" value="C-type_lectin-like"/>
</dbReference>
<dbReference type="InterPro" id="IPR035914">
    <property type="entry name" value="Sperma_CUB_dom_sf"/>
</dbReference>
<proteinExistence type="predicted"/>
<protein>
    <recommendedName>
        <fullName evidence="8">CUB domain-containing protein</fullName>
    </recommendedName>
</protein>
<dbReference type="PROSITE" id="PS50041">
    <property type="entry name" value="C_TYPE_LECTIN_2"/>
    <property type="match status" value="2"/>
</dbReference>
<evidence type="ECO:0000256" key="2">
    <source>
        <dbReference type="PROSITE-ProRule" id="PRU00059"/>
    </source>
</evidence>
<dbReference type="PANTHER" id="PTHR22991:SF41">
    <property type="entry name" value="CUB DOMAIN-CONTAINING PROTEIN-RELATED"/>
    <property type="match status" value="1"/>
</dbReference>
<evidence type="ECO:0000259" key="4">
    <source>
        <dbReference type="PROSITE" id="PS01180"/>
    </source>
</evidence>
<evidence type="ECO:0000256" key="1">
    <source>
        <dbReference type="ARBA" id="ARBA00023157"/>
    </source>
</evidence>
<dbReference type="Pfam" id="PF00059">
    <property type="entry name" value="Lectin_C"/>
    <property type="match status" value="2"/>
</dbReference>
<evidence type="ECO:0000313" key="6">
    <source>
        <dbReference type="EMBL" id="CAI5454668.1"/>
    </source>
</evidence>